<name>A0A4Y4E708_CELCE</name>
<dbReference type="Proteomes" id="UP000316659">
    <property type="component" value="Unassembled WGS sequence"/>
</dbReference>
<dbReference type="PANTHER" id="PTHR34385">
    <property type="entry name" value="D-ALANYL-D-ALANINE CARBOXYPEPTIDASE"/>
    <property type="match status" value="1"/>
</dbReference>
<dbReference type="PANTHER" id="PTHR34385:SF1">
    <property type="entry name" value="PEPTIDOGLYCAN L-ALANYL-D-GLUTAMATE ENDOPEPTIDASE CWLK"/>
    <property type="match status" value="1"/>
</dbReference>
<dbReference type="GO" id="GO:0008233">
    <property type="term" value="F:peptidase activity"/>
    <property type="evidence" value="ECO:0007669"/>
    <property type="project" value="InterPro"/>
</dbReference>
<dbReference type="CDD" id="cd14814">
    <property type="entry name" value="Peptidase_M15"/>
    <property type="match status" value="1"/>
</dbReference>
<sequence length="367" mass="38919">MGRVAGGVAALALFLPILLVVVLGGGACVGGATGVGTDAVRVNTEQLPDIANAGLSSDPEKRAEQILNAAFIMNAATEEGLPVKAQIIGVQAALGESTLINVDYGDDIHGVTNPDGTPTCSLGLFQQQWCLGWGTKEEVMDPSTSAKLFFRALVKVDGWADLEPTIAIHRVQRNADPWHYERHWDAANTIVAALAGIVVDPSDTGSAPSCAVDTGAGTGEIPVGWAEPGPWGGHQNGRIPDSQIKPLPWAPGHRLRADAVDALIALNNAYRAQFGRDIAITDAYRDYDTQVILKGEKGGMAATPGTSFHGWALAVDLGGGINRFATPQHVWMKNNAPAYGWILPAWADTDGNNPEPWHWEFWGVRDA</sequence>
<evidence type="ECO:0000259" key="1">
    <source>
        <dbReference type="Pfam" id="PF02557"/>
    </source>
</evidence>
<dbReference type="GO" id="GO:0006508">
    <property type="term" value="P:proteolysis"/>
    <property type="evidence" value="ECO:0007669"/>
    <property type="project" value="InterPro"/>
</dbReference>
<accession>A0A4Y4E708</accession>
<comment type="caution">
    <text evidence="2">The sequence shown here is derived from an EMBL/GenBank/DDBJ whole genome shotgun (WGS) entry which is preliminary data.</text>
</comment>
<gene>
    <name evidence="2" type="ORF">CCE02nite_33390</name>
</gene>
<dbReference type="InterPro" id="IPR003709">
    <property type="entry name" value="VanY-like_core_dom"/>
</dbReference>
<dbReference type="InterPro" id="IPR052179">
    <property type="entry name" value="DD-CPase-like"/>
</dbReference>
<dbReference type="InterPro" id="IPR009045">
    <property type="entry name" value="Zn_M74/Hedgehog-like"/>
</dbReference>
<feature type="domain" description="D-alanyl-D-alanine carboxypeptidase-like core" evidence="1">
    <location>
        <begin position="253"/>
        <end position="363"/>
    </location>
</feature>
<dbReference type="PROSITE" id="PS51257">
    <property type="entry name" value="PROKAR_LIPOPROTEIN"/>
    <property type="match status" value="1"/>
</dbReference>
<dbReference type="SUPFAM" id="SSF55166">
    <property type="entry name" value="Hedgehog/DD-peptidase"/>
    <property type="match status" value="1"/>
</dbReference>
<organism evidence="2 3">
    <name type="scientific">Cellulosimicrobium cellulans</name>
    <name type="common">Arthrobacter luteus</name>
    <dbReference type="NCBI Taxonomy" id="1710"/>
    <lineage>
        <taxon>Bacteria</taxon>
        <taxon>Bacillati</taxon>
        <taxon>Actinomycetota</taxon>
        <taxon>Actinomycetes</taxon>
        <taxon>Micrococcales</taxon>
        <taxon>Promicromonosporaceae</taxon>
        <taxon>Cellulosimicrobium</taxon>
    </lineage>
</organism>
<evidence type="ECO:0000313" key="3">
    <source>
        <dbReference type="Proteomes" id="UP000316659"/>
    </source>
</evidence>
<proteinExistence type="predicted"/>
<dbReference type="Gene3D" id="3.30.1380.10">
    <property type="match status" value="1"/>
</dbReference>
<protein>
    <recommendedName>
        <fullName evidence="1">D-alanyl-D-alanine carboxypeptidase-like core domain-containing protein</fullName>
    </recommendedName>
</protein>
<evidence type="ECO:0000313" key="2">
    <source>
        <dbReference type="EMBL" id="GED11340.1"/>
    </source>
</evidence>
<dbReference type="EMBL" id="BJNZ01000027">
    <property type="protein sequence ID" value="GED11340.1"/>
    <property type="molecule type" value="Genomic_DNA"/>
</dbReference>
<reference evidence="2 3" key="1">
    <citation type="submission" date="2019-06" db="EMBL/GenBank/DDBJ databases">
        <title>Whole genome shotgun sequence of Cellulosimicrobium cellulans NBRC 15516.</title>
        <authorList>
            <person name="Hosoyama A."/>
            <person name="Uohara A."/>
            <person name="Ohji S."/>
            <person name="Ichikawa N."/>
        </authorList>
    </citation>
    <scope>NUCLEOTIDE SEQUENCE [LARGE SCALE GENOMIC DNA]</scope>
    <source>
        <strain evidence="2 3">NBRC 15516</strain>
    </source>
</reference>
<dbReference type="AlphaFoldDB" id="A0A4Y4E708"/>
<dbReference type="Pfam" id="PF02557">
    <property type="entry name" value="VanY"/>
    <property type="match status" value="1"/>
</dbReference>